<dbReference type="HOGENOM" id="CLU_2730895_0_0_11"/>
<dbReference type="EMBL" id="AWSE01000107">
    <property type="protein sequence ID" value="ERH23172.1"/>
    <property type="molecule type" value="Genomic_DNA"/>
</dbReference>
<dbReference type="AlphaFoldDB" id="U1RXL4"/>
<keyword evidence="3" id="KW-1185">Reference proteome</keyword>
<sequence>MAQRAAARSSKGICPIPVSRSVWSVKPWAMAGAASARGGAGSGGPGFAGPAGAPVSGAPRLAASGSLWLNS</sequence>
<protein>
    <submittedName>
        <fullName evidence="2">Uncharacterized protein</fullName>
    </submittedName>
</protein>
<accession>U1RXL4</accession>
<reference evidence="2 3" key="1">
    <citation type="submission" date="2013-08" db="EMBL/GenBank/DDBJ databases">
        <authorList>
            <person name="Weinstock G."/>
            <person name="Sodergren E."/>
            <person name="Wylie T."/>
            <person name="Fulton L."/>
            <person name="Fulton R."/>
            <person name="Fronick C."/>
            <person name="O'Laughlin M."/>
            <person name="Godfrey J."/>
            <person name="Miner T."/>
            <person name="Herter B."/>
            <person name="Appelbaum E."/>
            <person name="Cordes M."/>
            <person name="Lek S."/>
            <person name="Wollam A."/>
            <person name="Pepin K.H."/>
            <person name="Palsikar V.B."/>
            <person name="Mitreva M."/>
            <person name="Wilson R.K."/>
        </authorList>
    </citation>
    <scope>NUCLEOTIDE SEQUENCE [LARGE SCALE GENOMIC DNA]</scope>
    <source>
        <strain evidence="2 3">F0542</strain>
    </source>
</reference>
<feature type="region of interest" description="Disordered" evidence="1">
    <location>
        <begin position="34"/>
        <end position="55"/>
    </location>
</feature>
<evidence type="ECO:0000256" key="1">
    <source>
        <dbReference type="SAM" id="MobiDB-lite"/>
    </source>
</evidence>
<proteinExistence type="predicted"/>
<feature type="compositionally biased region" description="Gly residues" evidence="1">
    <location>
        <begin position="38"/>
        <end position="49"/>
    </location>
</feature>
<organism evidence="2 3">
    <name type="scientific">Actinomyces johnsonii F0542</name>
    <dbReference type="NCBI Taxonomy" id="1321818"/>
    <lineage>
        <taxon>Bacteria</taxon>
        <taxon>Bacillati</taxon>
        <taxon>Actinomycetota</taxon>
        <taxon>Actinomycetes</taxon>
        <taxon>Actinomycetales</taxon>
        <taxon>Actinomycetaceae</taxon>
        <taxon>Actinomyces</taxon>
    </lineage>
</organism>
<evidence type="ECO:0000313" key="2">
    <source>
        <dbReference type="EMBL" id="ERH23172.1"/>
    </source>
</evidence>
<dbReference type="Proteomes" id="UP000016536">
    <property type="component" value="Unassembled WGS sequence"/>
</dbReference>
<gene>
    <name evidence="2" type="ORF">HMPREF1979_01927</name>
</gene>
<comment type="caution">
    <text evidence="2">The sequence shown here is derived from an EMBL/GenBank/DDBJ whole genome shotgun (WGS) entry which is preliminary data.</text>
</comment>
<evidence type="ECO:0000313" key="3">
    <source>
        <dbReference type="Proteomes" id="UP000016536"/>
    </source>
</evidence>
<name>U1RXL4_9ACTO</name>